<dbReference type="GO" id="GO:0043066">
    <property type="term" value="P:negative regulation of apoptotic process"/>
    <property type="evidence" value="ECO:0007669"/>
    <property type="project" value="TreeGrafter"/>
</dbReference>
<protein>
    <recommendedName>
        <fullName evidence="2">non-specific serine/threonine protein kinase</fullName>
        <ecNumber evidence="2">2.7.11.1</ecNumber>
    </recommendedName>
</protein>
<dbReference type="InterPro" id="IPR000719">
    <property type="entry name" value="Prot_kinase_dom"/>
</dbReference>
<dbReference type="InterPro" id="IPR051138">
    <property type="entry name" value="PIM_Ser/Thr_kinase"/>
</dbReference>
<feature type="binding site" evidence="10">
    <location>
        <position position="343"/>
    </location>
    <ligand>
        <name>ATP</name>
        <dbReference type="ChEBI" id="CHEBI:30616"/>
    </ligand>
</feature>
<keyword evidence="3" id="KW-0723">Serine/threonine-protein kinase</keyword>
<evidence type="ECO:0000256" key="11">
    <source>
        <dbReference type="SAM" id="MobiDB-lite"/>
    </source>
</evidence>
<dbReference type="GO" id="GO:0005737">
    <property type="term" value="C:cytoplasm"/>
    <property type="evidence" value="ECO:0007669"/>
    <property type="project" value="TreeGrafter"/>
</dbReference>
<keyword evidence="13" id="KW-1185">Reference proteome</keyword>
<dbReference type="OrthoDB" id="10252171at2759"/>
<organism evidence="13 14">
    <name type="scientific">Carassius auratus</name>
    <name type="common">Goldfish</name>
    <dbReference type="NCBI Taxonomy" id="7957"/>
    <lineage>
        <taxon>Eukaryota</taxon>
        <taxon>Metazoa</taxon>
        <taxon>Chordata</taxon>
        <taxon>Craniata</taxon>
        <taxon>Vertebrata</taxon>
        <taxon>Euteleostomi</taxon>
        <taxon>Actinopterygii</taxon>
        <taxon>Neopterygii</taxon>
        <taxon>Teleostei</taxon>
        <taxon>Ostariophysi</taxon>
        <taxon>Cypriniformes</taxon>
        <taxon>Cyprinidae</taxon>
        <taxon>Cyprininae</taxon>
        <taxon>Carassius</taxon>
    </lineage>
</organism>
<dbReference type="PANTHER" id="PTHR22984:SF11">
    <property type="entry name" value="AURORA KINASE-RELATED"/>
    <property type="match status" value="1"/>
</dbReference>
<dbReference type="GO" id="GO:0005524">
    <property type="term" value="F:ATP binding"/>
    <property type="evidence" value="ECO:0007669"/>
    <property type="project" value="UniProtKB-UniRule"/>
</dbReference>
<name>A0A6P6KNE6_CARAU</name>
<keyword evidence="7 10" id="KW-0067">ATP-binding</keyword>
<evidence type="ECO:0000256" key="3">
    <source>
        <dbReference type="ARBA" id="ARBA00022527"/>
    </source>
</evidence>
<comment type="catalytic activity">
    <reaction evidence="9">
        <text>L-seryl-[protein] + ATP = O-phospho-L-seryl-[protein] + ADP + H(+)</text>
        <dbReference type="Rhea" id="RHEA:17989"/>
        <dbReference type="Rhea" id="RHEA-COMP:9863"/>
        <dbReference type="Rhea" id="RHEA-COMP:11604"/>
        <dbReference type="ChEBI" id="CHEBI:15378"/>
        <dbReference type="ChEBI" id="CHEBI:29999"/>
        <dbReference type="ChEBI" id="CHEBI:30616"/>
        <dbReference type="ChEBI" id="CHEBI:83421"/>
        <dbReference type="ChEBI" id="CHEBI:456216"/>
        <dbReference type="EC" id="2.7.11.1"/>
    </reaction>
</comment>
<keyword evidence="5 10" id="KW-0547">Nucleotide-binding</keyword>
<evidence type="ECO:0000256" key="2">
    <source>
        <dbReference type="ARBA" id="ARBA00012513"/>
    </source>
</evidence>
<dbReference type="Gene3D" id="3.30.200.20">
    <property type="entry name" value="Phosphorylase Kinase, domain 1"/>
    <property type="match status" value="1"/>
</dbReference>
<evidence type="ECO:0000313" key="14">
    <source>
        <dbReference type="RefSeq" id="XP_026072647.1"/>
    </source>
</evidence>
<evidence type="ECO:0000256" key="5">
    <source>
        <dbReference type="ARBA" id="ARBA00022741"/>
    </source>
</evidence>
<evidence type="ECO:0000256" key="8">
    <source>
        <dbReference type="ARBA" id="ARBA00047899"/>
    </source>
</evidence>
<evidence type="ECO:0000313" key="13">
    <source>
        <dbReference type="Proteomes" id="UP000515129"/>
    </source>
</evidence>
<evidence type="ECO:0000256" key="4">
    <source>
        <dbReference type="ARBA" id="ARBA00022679"/>
    </source>
</evidence>
<evidence type="ECO:0000256" key="9">
    <source>
        <dbReference type="ARBA" id="ARBA00048679"/>
    </source>
</evidence>
<keyword evidence="4" id="KW-0808">Transferase</keyword>
<evidence type="ECO:0000256" key="6">
    <source>
        <dbReference type="ARBA" id="ARBA00022777"/>
    </source>
</evidence>
<dbReference type="PROSITE" id="PS50011">
    <property type="entry name" value="PROTEIN_KINASE_DOM"/>
    <property type="match status" value="1"/>
</dbReference>
<dbReference type="GeneID" id="113052418"/>
<feature type="compositionally biased region" description="Basic and acidic residues" evidence="11">
    <location>
        <begin position="81"/>
        <end position="94"/>
    </location>
</feature>
<dbReference type="Proteomes" id="UP000515129">
    <property type="component" value="Chromosome 32"/>
</dbReference>
<evidence type="ECO:0000256" key="10">
    <source>
        <dbReference type="PROSITE-ProRule" id="PRU10141"/>
    </source>
</evidence>
<keyword evidence="6" id="KW-0418">Kinase</keyword>
<evidence type="ECO:0000259" key="12">
    <source>
        <dbReference type="PROSITE" id="PS50011"/>
    </source>
</evidence>
<dbReference type="GO" id="GO:0007346">
    <property type="term" value="P:regulation of mitotic cell cycle"/>
    <property type="evidence" value="ECO:0007669"/>
    <property type="project" value="TreeGrafter"/>
</dbReference>
<dbReference type="PROSITE" id="PS00107">
    <property type="entry name" value="PROTEIN_KINASE_ATP"/>
    <property type="match status" value="1"/>
</dbReference>
<feature type="domain" description="Protein kinase" evidence="12">
    <location>
        <begin position="310"/>
        <end position="361"/>
    </location>
</feature>
<comment type="similarity">
    <text evidence="1">Belongs to the protein kinase superfamily. CAMK Ser/Thr protein kinase family. PIM subfamily.</text>
</comment>
<dbReference type="PANTHER" id="PTHR22984">
    <property type="entry name" value="SERINE/THREONINE-PROTEIN KINASE PIM"/>
    <property type="match status" value="1"/>
</dbReference>
<accession>A0A6P6KNE6</accession>
<feature type="region of interest" description="Disordered" evidence="11">
    <location>
        <begin position="225"/>
        <end position="248"/>
    </location>
</feature>
<evidence type="ECO:0000256" key="7">
    <source>
        <dbReference type="ARBA" id="ARBA00022840"/>
    </source>
</evidence>
<evidence type="ECO:0000256" key="1">
    <source>
        <dbReference type="ARBA" id="ARBA00005505"/>
    </source>
</evidence>
<dbReference type="GO" id="GO:0004674">
    <property type="term" value="F:protein serine/threonine kinase activity"/>
    <property type="evidence" value="ECO:0007669"/>
    <property type="project" value="UniProtKB-KW"/>
</dbReference>
<dbReference type="InterPro" id="IPR011009">
    <property type="entry name" value="Kinase-like_dom_sf"/>
</dbReference>
<reference evidence="14" key="1">
    <citation type="submission" date="2025-08" db="UniProtKB">
        <authorList>
            <consortium name="RefSeq"/>
        </authorList>
    </citation>
    <scope>IDENTIFICATION</scope>
    <source>
        <strain evidence="14">Wakin</strain>
        <tissue evidence="14">Muscle</tissue>
    </source>
</reference>
<dbReference type="SUPFAM" id="SSF56112">
    <property type="entry name" value="Protein kinase-like (PK-like)"/>
    <property type="match status" value="1"/>
</dbReference>
<dbReference type="KEGG" id="caua:113052418"/>
<dbReference type="RefSeq" id="XP_026072647.1">
    <property type="nucleotide sequence ID" value="XM_026216862.1"/>
</dbReference>
<dbReference type="EC" id="2.7.11.1" evidence="2"/>
<sequence>MDDHILVKIVRESRFKNLGELHKECTEAINQATPEHNFALNLEIKVWTLEEDLRGTRIQSPLQRFELSRPPRLVPILKSSTHTDTRNHGNDVRGNKLSSVSEESVESQMSVMEAPPVEQSSTVSEKHASKRKKNIISCFFKKVRKAVKLPICSKNTVDCLPQQDPQFDNSTPSLEGWNDAALSSSDGCPEQSSFTLPGEVLVEPVRASACLNLKTASRLDDSIPNVINEGSTDRPKLEASVTKKGTEEHRKRRGIHSFFKSVWKAMKKPFCCQNKVEPFVPPPELDDPELSPVPEPSDCVPTNESISTRYIVQNIIGEGGYGKVYEGIRISDGKKVAIKRIKKTVRDHYLQTVSWQNIICI</sequence>
<feature type="compositionally biased region" description="Low complexity" evidence="11">
    <location>
        <begin position="98"/>
        <end position="113"/>
    </location>
</feature>
<feature type="region of interest" description="Disordered" evidence="11">
    <location>
        <begin position="77"/>
        <end position="128"/>
    </location>
</feature>
<dbReference type="AlphaFoldDB" id="A0A6P6KNE6"/>
<proteinExistence type="inferred from homology"/>
<dbReference type="InterPro" id="IPR017441">
    <property type="entry name" value="Protein_kinase_ATP_BS"/>
</dbReference>
<gene>
    <name evidence="14" type="primary">LOC113052418</name>
</gene>
<comment type="catalytic activity">
    <reaction evidence="8">
        <text>L-threonyl-[protein] + ATP = O-phospho-L-threonyl-[protein] + ADP + H(+)</text>
        <dbReference type="Rhea" id="RHEA:46608"/>
        <dbReference type="Rhea" id="RHEA-COMP:11060"/>
        <dbReference type="Rhea" id="RHEA-COMP:11605"/>
        <dbReference type="ChEBI" id="CHEBI:15378"/>
        <dbReference type="ChEBI" id="CHEBI:30013"/>
        <dbReference type="ChEBI" id="CHEBI:30616"/>
        <dbReference type="ChEBI" id="CHEBI:61977"/>
        <dbReference type="ChEBI" id="CHEBI:456216"/>
        <dbReference type="EC" id="2.7.11.1"/>
    </reaction>
</comment>